<evidence type="ECO:0000313" key="2">
    <source>
        <dbReference type="EMBL" id="KOA20272.1"/>
    </source>
</evidence>
<accession>A0A0L6ZBD7</accession>
<name>A0A0L6ZBD7_9CLOT</name>
<dbReference type="InterPro" id="IPR050266">
    <property type="entry name" value="AB_hydrolase_sf"/>
</dbReference>
<dbReference type="PANTHER" id="PTHR43798">
    <property type="entry name" value="MONOACYLGLYCEROL LIPASE"/>
    <property type="match status" value="1"/>
</dbReference>
<sequence>MSKVNVMGYEINYEVYGKKDGEPLLFLNGIMMSTLSWAPFKDAFEDYQAIFIDFFDQGASSKETKPYTQDLHVEVLKELIDKLNLGKVHLFGISFGGEVAMQFALKYQDRLLTLILSNTVSETNALMQDLEEAWDYAASTYDGMVFFNATMPFIYSSKFYRENSEWLKGRAELFNQTLTPEWYEGFRRAIRSAHSLNITDEIHKIEVPTLVMGGDLDILTPLENQIAIHERIKDSKMLIMKDAGHGAMYEKSYEFAAAIVGFLKTYNKNIVVK</sequence>
<dbReference type="PATRIC" id="fig|1121318.3.peg.1282"/>
<organism evidence="2 3">
    <name type="scientific">Clostridium homopropionicum DSM 5847</name>
    <dbReference type="NCBI Taxonomy" id="1121318"/>
    <lineage>
        <taxon>Bacteria</taxon>
        <taxon>Bacillati</taxon>
        <taxon>Bacillota</taxon>
        <taxon>Clostridia</taxon>
        <taxon>Eubacteriales</taxon>
        <taxon>Clostridiaceae</taxon>
        <taxon>Clostridium</taxon>
    </lineage>
</organism>
<protein>
    <submittedName>
        <fullName evidence="2">2-hydroxy-6-oxo-6-(2'-aminophenyl)hexa-2, 4-dienoic acid hydrolase</fullName>
        <ecNumber evidence="2">3.7.1.13</ecNumber>
    </submittedName>
</protein>
<keyword evidence="2" id="KW-0378">Hydrolase</keyword>
<gene>
    <name evidence="2" type="primary">carC</name>
    <name evidence="2" type="ORF">CLHOM_12680</name>
</gene>
<keyword evidence="3" id="KW-1185">Reference proteome</keyword>
<dbReference type="Pfam" id="PF00561">
    <property type="entry name" value="Abhydrolase_1"/>
    <property type="match status" value="1"/>
</dbReference>
<dbReference type="STRING" id="36844.SAMN04488501_11745"/>
<dbReference type="GO" id="GO:0018768">
    <property type="term" value="F:2-hydroxy-6-oxo-6-(2'-aminophenyl)hexa-2,4-dienoate hydrolase activity"/>
    <property type="evidence" value="ECO:0007669"/>
    <property type="project" value="UniProtKB-EC"/>
</dbReference>
<dbReference type="PANTHER" id="PTHR43798:SF33">
    <property type="entry name" value="HYDROLASE, PUTATIVE (AFU_ORTHOLOGUE AFUA_2G14860)-RELATED"/>
    <property type="match status" value="1"/>
</dbReference>
<comment type="caution">
    <text evidence="2">The sequence shown here is derived from an EMBL/GenBank/DDBJ whole genome shotgun (WGS) entry which is preliminary data.</text>
</comment>
<dbReference type="InterPro" id="IPR029058">
    <property type="entry name" value="AB_hydrolase_fold"/>
</dbReference>
<reference evidence="3" key="1">
    <citation type="submission" date="2015-08" db="EMBL/GenBank/DDBJ databases">
        <title>Genome sequence of the strict anaerobe Clostridium homopropionicum LuHBu1 (DSM 5847T).</title>
        <authorList>
            <person name="Poehlein A."/>
            <person name="Beck M."/>
            <person name="Schiel-Bengelsdorf B."/>
            <person name="Bengelsdorf F.R."/>
            <person name="Daniel R."/>
            <person name="Duerre P."/>
        </authorList>
    </citation>
    <scope>NUCLEOTIDE SEQUENCE [LARGE SCALE GENOMIC DNA]</scope>
    <source>
        <strain evidence="3">DSM 5847</strain>
    </source>
</reference>
<dbReference type="EMBL" id="LHUR01000017">
    <property type="protein sequence ID" value="KOA20272.1"/>
    <property type="molecule type" value="Genomic_DNA"/>
</dbReference>
<evidence type="ECO:0000259" key="1">
    <source>
        <dbReference type="Pfam" id="PF00561"/>
    </source>
</evidence>
<dbReference type="Gene3D" id="3.40.50.1820">
    <property type="entry name" value="alpha/beta hydrolase"/>
    <property type="match status" value="1"/>
</dbReference>
<dbReference type="AlphaFoldDB" id="A0A0L6ZBD7"/>
<dbReference type="Proteomes" id="UP000037043">
    <property type="component" value="Unassembled WGS sequence"/>
</dbReference>
<evidence type="ECO:0000313" key="3">
    <source>
        <dbReference type="Proteomes" id="UP000037043"/>
    </source>
</evidence>
<feature type="domain" description="AB hydrolase-1" evidence="1">
    <location>
        <begin position="23"/>
        <end position="251"/>
    </location>
</feature>
<dbReference type="InterPro" id="IPR000073">
    <property type="entry name" value="AB_hydrolase_1"/>
</dbReference>
<dbReference type="RefSeq" id="WP_052220847.1">
    <property type="nucleotide sequence ID" value="NZ_LHUR01000017.1"/>
</dbReference>
<dbReference type="PRINTS" id="PR00111">
    <property type="entry name" value="ABHYDROLASE"/>
</dbReference>
<dbReference type="EC" id="3.7.1.13" evidence="2"/>
<dbReference type="SUPFAM" id="SSF53474">
    <property type="entry name" value="alpha/beta-Hydrolases"/>
    <property type="match status" value="1"/>
</dbReference>
<dbReference type="GO" id="GO:0016020">
    <property type="term" value="C:membrane"/>
    <property type="evidence" value="ECO:0007669"/>
    <property type="project" value="TreeGrafter"/>
</dbReference>
<proteinExistence type="predicted"/>